<keyword evidence="7" id="KW-0333">Golgi apparatus</keyword>
<dbReference type="AlphaFoldDB" id="A0A813G6Y1"/>
<dbReference type="GO" id="GO:0000139">
    <property type="term" value="C:Golgi membrane"/>
    <property type="evidence" value="ECO:0007669"/>
    <property type="project" value="UniProtKB-SubCell"/>
</dbReference>
<dbReference type="PANTHER" id="PTHR13572:SF4">
    <property type="entry name" value="RE57134P"/>
    <property type="match status" value="1"/>
</dbReference>
<keyword evidence="8" id="KW-0472">Membrane</keyword>
<evidence type="ECO:0000256" key="8">
    <source>
        <dbReference type="ARBA" id="ARBA00023136"/>
    </source>
</evidence>
<protein>
    <submittedName>
        <fullName evidence="10">Uncharacterized protein</fullName>
    </submittedName>
</protein>
<dbReference type="GO" id="GO:0004559">
    <property type="term" value="F:alpha-mannosidase activity"/>
    <property type="evidence" value="ECO:0007669"/>
    <property type="project" value="TreeGrafter"/>
</dbReference>
<evidence type="ECO:0000256" key="4">
    <source>
        <dbReference type="ARBA" id="ARBA00022801"/>
    </source>
</evidence>
<evidence type="ECO:0000256" key="3">
    <source>
        <dbReference type="ARBA" id="ARBA00022692"/>
    </source>
</evidence>
<sequence length="194" mass="21742">RQPVYHDISRVPPTNMTIRAVFTRLVVLLIASIARQVDSALPPGYDEELYCSVGRCLRSRASVHPGMVGARKTFHECAPVDGGPESFEPESHPVGWGSKLGEEARTELLTSGYHQSRCADDEIIEASAASRLEEEEELLEHEEYEGRSNTEACVRPGGSKPAVHAAFYLWYGNPEVDGRWIHWNHKVLPHWEPN</sequence>
<comment type="subcellular location">
    <subcellularLocation>
        <location evidence="1">Golgi apparatus membrane</location>
        <topology evidence="1">Single-pass type II membrane protein</topology>
    </subcellularLocation>
</comment>
<dbReference type="Pfam" id="PF16317">
    <property type="entry name" value="Glyco_hydro_99"/>
    <property type="match status" value="1"/>
</dbReference>
<evidence type="ECO:0000256" key="2">
    <source>
        <dbReference type="ARBA" id="ARBA00009559"/>
    </source>
</evidence>
<evidence type="ECO:0000256" key="7">
    <source>
        <dbReference type="ARBA" id="ARBA00023034"/>
    </source>
</evidence>
<dbReference type="EMBL" id="CAJNNV010027541">
    <property type="protein sequence ID" value="CAE8620645.1"/>
    <property type="molecule type" value="Genomic_DNA"/>
</dbReference>
<dbReference type="PANTHER" id="PTHR13572">
    <property type="entry name" value="ENDO-ALPHA-1,2-MANNOSIDASE"/>
    <property type="match status" value="1"/>
</dbReference>
<comment type="caution">
    <text evidence="10">The sequence shown here is derived from an EMBL/GenBank/DDBJ whole genome shotgun (WGS) entry which is preliminary data.</text>
</comment>
<dbReference type="Gene3D" id="3.20.20.80">
    <property type="entry name" value="Glycosidases"/>
    <property type="match status" value="1"/>
</dbReference>
<keyword evidence="4" id="KW-0378">Hydrolase</keyword>
<feature type="signal peptide" evidence="9">
    <location>
        <begin position="1"/>
        <end position="39"/>
    </location>
</feature>
<evidence type="ECO:0000256" key="9">
    <source>
        <dbReference type="SAM" id="SignalP"/>
    </source>
</evidence>
<evidence type="ECO:0000313" key="10">
    <source>
        <dbReference type="EMBL" id="CAE8620645.1"/>
    </source>
</evidence>
<gene>
    <name evidence="10" type="ORF">PGLA1383_LOCUS38190</name>
</gene>
<reference evidence="10" key="1">
    <citation type="submission" date="2021-02" db="EMBL/GenBank/DDBJ databases">
        <authorList>
            <person name="Dougan E. K."/>
            <person name="Rhodes N."/>
            <person name="Thang M."/>
            <person name="Chan C."/>
        </authorList>
    </citation>
    <scope>NUCLEOTIDE SEQUENCE</scope>
</reference>
<evidence type="ECO:0000313" key="11">
    <source>
        <dbReference type="Proteomes" id="UP000654075"/>
    </source>
</evidence>
<evidence type="ECO:0000256" key="5">
    <source>
        <dbReference type="ARBA" id="ARBA00022968"/>
    </source>
</evidence>
<keyword evidence="5" id="KW-0735">Signal-anchor</keyword>
<feature type="chain" id="PRO_5032618550" evidence="9">
    <location>
        <begin position="40"/>
        <end position="194"/>
    </location>
</feature>
<feature type="non-terminal residue" evidence="10">
    <location>
        <position position="1"/>
    </location>
</feature>
<dbReference type="InterPro" id="IPR026071">
    <property type="entry name" value="Glyco_Hydrolase_99"/>
</dbReference>
<evidence type="ECO:0000256" key="6">
    <source>
        <dbReference type="ARBA" id="ARBA00022989"/>
    </source>
</evidence>
<keyword evidence="11" id="KW-1185">Reference proteome</keyword>
<keyword evidence="9" id="KW-0732">Signal</keyword>
<name>A0A813G6Y1_POLGL</name>
<dbReference type="Proteomes" id="UP000654075">
    <property type="component" value="Unassembled WGS sequence"/>
</dbReference>
<organism evidence="10 11">
    <name type="scientific">Polarella glacialis</name>
    <name type="common">Dinoflagellate</name>
    <dbReference type="NCBI Taxonomy" id="89957"/>
    <lineage>
        <taxon>Eukaryota</taxon>
        <taxon>Sar</taxon>
        <taxon>Alveolata</taxon>
        <taxon>Dinophyceae</taxon>
        <taxon>Suessiales</taxon>
        <taxon>Suessiaceae</taxon>
        <taxon>Polarella</taxon>
    </lineage>
</organism>
<keyword evidence="6" id="KW-1133">Transmembrane helix</keyword>
<evidence type="ECO:0000256" key="1">
    <source>
        <dbReference type="ARBA" id="ARBA00004323"/>
    </source>
</evidence>
<feature type="non-terminal residue" evidence="10">
    <location>
        <position position="194"/>
    </location>
</feature>
<proteinExistence type="inferred from homology"/>
<keyword evidence="3" id="KW-0812">Transmembrane</keyword>
<dbReference type="OrthoDB" id="406152at2759"/>
<comment type="similarity">
    <text evidence="2">Belongs to the glycosyl hydrolase 99 family.</text>
</comment>
<accession>A0A813G6Y1</accession>